<name>A0A1I8B4Z6_MELHA</name>
<proteinExistence type="predicted"/>
<dbReference type="Proteomes" id="UP000095281">
    <property type="component" value="Unplaced"/>
</dbReference>
<accession>A0A1I8B4Z6</accession>
<evidence type="ECO:0000313" key="2">
    <source>
        <dbReference type="WBParaSite" id="MhA1_Contig1339.frz3.gene1"/>
    </source>
</evidence>
<protein>
    <submittedName>
        <fullName evidence="2">Uncharacterized protein</fullName>
    </submittedName>
</protein>
<dbReference type="AlphaFoldDB" id="A0A1I8B4Z6"/>
<organism evidence="1 2">
    <name type="scientific">Meloidogyne hapla</name>
    <name type="common">Root-knot nematode worm</name>
    <dbReference type="NCBI Taxonomy" id="6305"/>
    <lineage>
        <taxon>Eukaryota</taxon>
        <taxon>Metazoa</taxon>
        <taxon>Ecdysozoa</taxon>
        <taxon>Nematoda</taxon>
        <taxon>Chromadorea</taxon>
        <taxon>Rhabditida</taxon>
        <taxon>Tylenchina</taxon>
        <taxon>Tylenchomorpha</taxon>
        <taxon>Tylenchoidea</taxon>
        <taxon>Meloidogynidae</taxon>
        <taxon>Meloidogyninae</taxon>
        <taxon>Meloidogyne</taxon>
    </lineage>
</organism>
<sequence length="82" mass="9346">MDIFTRLLVHTNKGVLHESSEIDNNLKDEYIANIKNGAYIHKYAGLWALGLDLLPTRAERILHLFVFKSCGCGINSFVCLFY</sequence>
<keyword evidence="1" id="KW-1185">Reference proteome</keyword>
<dbReference type="WBParaSite" id="MhA1_Contig1339.frz3.gene1">
    <property type="protein sequence ID" value="MhA1_Contig1339.frz3.gene1"/>
    <property type="gene ID" value="MhA1_Contig1339.frz3.gene1"/>
</dbReference>
<reference evidence="2" key="1">
    <citation type="submission" date="2016-11" db="UniProtKB">
        <authorList>
            <consortium name="WormBaseParasite"/>
        </authorList>
    </citation>
    <scope>IDENTIFICATION</scope>
</reference>
<evidence type="ECO:0000313" key="1">
    <source>
        <dbReference type="Proteomes" id="UP000095281"/>
    </source>
</evidence>